<protein>
    <submittedName>
        <fullName evidence="1">Uncharacterized protein</fullName>
    </submittedName>
</protein>
<evidence type="ECO:0000313" key="1">
    <source>
        <dbReference type="EMBL" id="OTI63113.1"/>
    </source>
</evidence>
<name>A0A241XRI8_PSEAI</name>
<dbReference type="RefSeq" id="WP_065327648.1">
    <property type="nucleotide sequence ID" value="NZ_NFFZ01000004.1"/>
</dbReference>
<gene>
    <name evidence="1" type="ORF">CAZ10_09760</name>
</gene>
<evidence type="ECO:0000313" key="2">
    <source>
        <dbReference type="Proteomes" id="UP000194857"/>
    </source>
</evidence>
<dbReference type="Proteomes" id="UP000194857">
    <property type="component" value="Unassembled WGS sequence"/>
</dbReference>
<dbReference type="AlphaFoldDB" id="A0A241XRI8"/>
<dbReference type="EMBL" id="NFFZ01000004">
    <property type="protein sequence ID" value="OTI63113.1"/>
    <property type="molecule type" value="Genomic_DNA"/>
</dbReference>
<accession>A0A241XRI8</accession>
<organism evidence="1 2">
    <name type="scientific">Pseudomonas aeruginosa</name>
    <dbReference type="NCBI Taxonomy" id="287"/>
    <lineage>
        <taxon>Bacteria</taxon>
        <taxon>Pseudomonadati</taxon>
        <taxon>Pseudomonadota</taxon>
        <taxon>Gammaproteobacteria</taxon>
        <taxon>Pseudomonadales</taxon>
        <taxon>Pseudomonadaceae</taxon>
        <taxon>Pseudomonas</taxon>
    </lineage>
</organism>
<comment type="caution">
    <text evidence="1">The sequence shown here is derived from an EMBL/GenBank/DDBJ whole genome shotgun (WGS) entry which is preliminary data.</text>
</comment>
<proteinExistence type="predicted"/>
<reference evidence="1 2" key="1">
    <citation type="submission" date="2017-05" db="EMBL/GenBank/DDBJ databases">
        <authorList>
            <person name="Song R."/>
            <person name="Chenine A.L."/>
            <person name="Ruprecht R.M."/>
        </authorList>
    </citation>
    <scope>NUCLEOTIDE SEQUENCE [LARGE SCALE GENOMIC DNA]</scope>
    <source>
        <strain evidence="1 2">S567_C10_BS</strain>
    </source>
</reference>
<sequence>MEISPRLDGVDGTFNTDTGQLKCVPYPKYAEVLLCFAERANIPFARIKLHSEDRYQTALAVLPDAVQLGDEITKRWNEYPALRERERRCPTMQEGESRALLRGLQECARLLGLGYEASPAEVVDALREALTHQVEKK</sequence>